<proteinExistence type="predicted"/>
<organism evidence="2 3">
    <name type="scientific">Zasmidium cellare</name>
    <name type="common">Wine cellar mold</name>
    <name type="synonym">Racodium cellare</name>
    <dbReference type="NCBI Taxonomy" id="395010"/>
    <lineage>
        <taxon>Eukaryota</taxon>
        <taxon>Fungi</taxon>
        <taxon>Dikarya</taxon>
        <taxon>Ascomycota</taxon>
        <taxon>Pezizomycotina</taxon>
        <taxon>Dothideomycetes</taxon>
        <taxon>Dothideomycetidae</taxon>
        <taxon>Mycosphaerellales</taxon>
        <taxon>Mycosphaerellaceae</taxon>
        <taxon>Zasmidium</taxon>
    </lineage>
</organism>
<dbReference type="EMBL" id="JAXOVC010000006">
    <property type="protein sequence ID" value="KAK4500770.1"/>
    <property type="molecule type" value="Genomic_DNA"/>
</dbReference>
<comment type="caution">
    <text evidence="2">The sequence shown here is derived from an EMBL/GenBank/DDBJ whole genome shotgun (WGS) entry which is preliminary data.</text>
</comment>
<name>A0ABR0EHM3_ZASCE</name>
<dbReference type="Proteomes" id="UP001305779">
    <property type="component" value="Unassembled WGS sequence"/>
</dbReference>
<feature type="compositionally biased region" description="Polar residues" evidence="1">
    <location>
        <begin position="14"/>
        <end position="24"/>
    </location>
</feature>
<gene>
    <name evidence="2" type="ORF">PRZ48_008960</name>
</gene>
<protein>
    <submittedName>
        <fullName evidence="2">Uncharacterized protein</fullName>
    </submittedName>
</protein>
<evidence type="ECO:0000313" key="2">
    <source>
        <dbReference type="EMBL" id="KAK4500770.1"/>
    </source>
</evidence>
<feature type="region of interest" description="Disordered" evidence="1">
    <location>
        <begin position="1"/>
        <end position="29"/>
    </location>
</feature>
<evidence type="ECO:0000256" key="1">
    <source>
        <dbReference type="SAM" id="MobiDB-lite"/>
    </source>
</evidence>
<sequence>MTSSPVDAAAAGQLSPSSTSSDVQWNEMDAQENENILVLPDEEISATLHLFAEMDPDSSLNAREQQLVQREEYVEQQIESIDRLSQSLAAKHRRLLAWEKDLRRREEMLKGSSLPGLPGQAFS</sequence>
<evidence type="ECO:0000313" key="3">
    <source>
        <dbReference type="Proteomes" id="UP001305779"/>
    </source>
</evidence>
<keyword evidence="3" id="KW-1185">Reference proteome</keyword>
<reference evidence="2 3" key="1">
    <citation type="journal article" date="2023" name="G3 (Bethesda)">
        <title>A chromosome-level genome assembly of Zasmidium syzygii isolated from banana leaves.</title>
        <authorList>
            <person name="van Westerhoven A.C."/>
            <person name="Mehrabi R."/>
            <person name="Talebi R."/>
            <person name="Steentjes M.B.F."/>
            <person name="Corcolon B."/>
            <person name="Chong P.A."/>
            <person name="Kema G.H.J."/>
            <person name="Seidl M.F."/>
        </authorList>
    </citation>
    <scope>NUCLEOTIDE SEQUENCE [LARGE SCALE GENOMIC DNA]</scope>
    <source>
        <strain evidence="2 3">P124</strain>
    </source>
</reference>
<accession>A0ABR0EHM3</accession>